<protein>
    <submittedName>
        <fullName evidence="2">DNA mismatch repair protein MutS</fullName>
    </submittedName>
</protein>
<gene>
    <name evidence="2" type="ORF">DN062_12185</name>
</gene>
<accession>A0A364NKX3</accession>
<name>A0A364NKX3_9GAMM</name>
<dbReference type="InterPro" id="IPR036063">
    <property type="entry name" value="Smr_dom_sf"/>
</dbReference>
<dbReference type="Pfam" id="PF01713">
    <property type="entry name" value="Smr"/>
    <property type="match status" value="1"/>
</dbReference>
<keyword evidence="3" id="KW-1185">Reference proteome</keyword>
<dbReference type="PANTHER" id="PTHR35562">
    <property type="entry name" value="DNA ENDONUCLEASE SMRA-RELATED"/>
    <property type="match status" value="1"/>
</dbReference>
<dbReference type="PROSITE" id="PS50828">
    <property type="entry name" value="SMR"/>
    <property type="match status" value="1"/>
</dbReference>
<dbReference type="InterPro" id="IPR002625">
    <property type="entry name" value="Smr_dom"/>
</dbReference>
<evidence type="ECO:0000313" key="3">
    <source>
        <dbReference type="Proteomes" id="UP000250744"/>
    </source>
</evidence>
<evidence type="ECO:0000313" key="2">
    <source>
        <dbReference type="EMBL" id="RAU17743.1"/>
    </source>
</evidence>
<proteinExistence type="predicted"/>
<dbReference type="PANTHER" id="PTHR35562:SF2">
    <property type="entry name" value="DNA ENDONUCLEASE SMRA-RELATED"/>
    <property type="match status" value="1"/>
</dbReference>
<dbReference type="OrthoDB" id="9808881at2"/>
<feature type="domain" description="Smr" evidence="1">
    <location>
        <begin position="97"/>
        <end position="178"/>
    </location>
</feature>
<dbReference type="Proteomes" id="UP000250744">
    <property type="component" value="Unassembled WGS sequence"/>
</dbReference>
<dbReference type="Gene3D" id="3.30.1370.110">
    <property type="match status" value="1"/>
</dbReference>
<reference evidence="2 3" key="1">
    <citation type="submission" date="2018-06" db="EMBL/GenBank/DDBJ databases">
        <title>Nitrincola tibetense sp. nov., isolated from Lake XuguoCo on Tibetan Plateau.</title>
        <authorList>
            <person name="Xing P."/>
        </authorList>
    </citation>
    <scope>NUCLEOTIDE SEQUENCE [LARGE SCALE GENOMIC DNA]</scope>
    <source>
        <strain evidence="3">xg18</strain>
    </source>
</reference>
<comment type="caution">
    <text evidence="2">The sequence shown here is derived from an EMBL/GenBank/DDBJ whole genome shotgun (WGS) entry which is preliminary data.</text>
</comment>
<dbReference type="EMBL" id="QKRX01000008">
    <property type="protein sequence ID" value="RAU17743.1"/>
    <property type="molecule type" value="Genomic_DNA"/>
</dbReference>
<organism evidence="2 3">
    <name type="scientific">Nitrincola tibetensis</name>
    <dbReference type="NCBI Taxonomy" id="2219697"/>
    <lineage>
        <taxon>Bacteria</taxon>
        <taxon>Pseudomonadati</taxon>
        <taxon>Pseudomonadota</taxon>
        <taxon>Gammaproteobacteria</taxon>
        <taxon>Oceanospirillales</taxon>
        <taxon>Oceanospirillaceae</taxon>
        <taxon>Nitrincola</taxon>
    </lineage>
</organism>
<dbReference type="RefSeq" id="WP_112159592.1">
    <property type="nucleotide sequence ID" value="NZ_QKRX01000008.1"/>
</dbReference>
<dbReference type="AlphaFoldDB" id="A0A364NKX3"/>
<dbReference type="SUPFAM" id="SSF160443">
    <property type="entry name" value="SMR domain-like"/>
    <property type="match status" value="1"/>
</dbReference>
<dbReference type="GO" id="GO:0004520">
    <property type="term" value="F:DNA endonuclease activity"/>
    <property type="evidence" value="ECO:0007669"/>
    <property type="project" value="TreeGrafter"/>
</dbReference>
<evidence type="ECO:0000259" key="1">
    <source>
        <dbReference type="PROSITE" id="PS50828"/>
    </source>
</evidence>
<sequence>MPPTDDELDFASLMSDVKPIQNTKADLRPSFSARKDPKLAYRRWVASKEEESLVDGLSSEVSKLVESEEELIFAVPGVQINRIKKLRQGHIPWEQGIDLHGFSIDEARDELSRFIRDAVRLEHQCVIVVHGKAYSEGGQAAMIKSCVNDWLQQIPQVLAFTSAQPKDGGTGAVYVLLKRNKDKRS</sequence>
<dbReference type="SMART" id="SM00463">
    <property type="entry name" value="SMR"/>
    <property type="match status" value="1"/>
</dbReference>